<evidence type="ECO:0000256" key="24">
    <source>
        <dbReference type="RuleBase" id="RU363127"/>
    </source>
</evidence>
<dbReference type="PANTHER" id="PTHR10896">
    <property type="entry name" value="GALACTOSYLGALACTOSYLXYLOSYLPROTEIN 3-BETA-GLUCURONOSYLTRANSFERASE BETA-1,3-GLUCURONYLTRANSFERASE"/>
    <property type="match status" value="1"/>
</dbReference>
<dbReference type="FunFam" id="3.90.550.10:FF:000010">
    <property type="entry name" value="Galactosylgalactosylxylosylprotein 3-beta-glucuronosyltransferase"/>
    <property type="match status" value="1"/>
</dbReference>
<evidence type="ECO:0000256" key="10">
    <source>
        <dbReference type="ARBA" id="ARBA00022968"/>
    </source>
</evidence>
<dbReference type="GO" id="GO:0006024">
    <property type="term" value="P:glycosaminoglycan biosynthetic process"/>
    <property type="evidence" value="ECO:0007669"/>
    <property type="project" value="Ensembl"/>
</dbReference>
<feature type="site" description="Interaction with galactose moiety of substrate glycoprotein" evidence="22">
    <location>
        <position position="277"/>
    </location>
</feature>
<dbReference type="InParanoid" id="G1MSE0"/>
<comment type="subcellular location">
    <subcellularLocation>
        <location evidence="2 24">Golgi apparatus membrane</location>
        <topology evidence="2 24">Single-pass type II membrane protein</topology>
    </subcellularLocation>
    <subcellularLocation>
        <location evidence="3">Secreted</location>
    </subcellularLocation>
</comment>
<dbReference type="Pfam" id="PF03360">
    <property type="entry name" value="Glyco_transf_43"/>
    <property type="match status" value="1"/>
</dbReference>
<dbReference type="GO" id="GO:0015018">
    <property type="term" value="F:galactosylgalactosylxylosylprotein 3-beta-glucuronosyltransferase activity"/>
    <property type="evidence" value="ECO:0007669"/>
    <property type="project" value="UniProtKB-UniRule"/>
</dbReference>
<keyword evidence="7 24" id="KW-0808">Transferase</keyword>
<comment type="similarity">
    <text evidence="4 24">Belongs to the glycosyltransferase 43 family.</text>
</comment>
<gene>
    <name evidence="25" type="primary">B3GAT1</name>
</gene>
<evidence type="ECO:0000256" key="18">
    <source>
        <dbReference type="ARBA" id="ARBA00047979"/>
    </source>
</evidence>
<feature type="binding site" evidence="20">
    <location>
        <position position="219"/>
    </location>
    <ligand>
        <name>UDP-alpha-D-glucuronate</name>
        <dbReference type="ChEBI" id="CHEBI:58052"/>
    </ligand>
</feature>
<dbReference type="SUPFAM" id="SSF53448">
    <property type="entry name" value="Nucleotide-diphospho-sugar transferases"/>
    <property type="match status" value="1"/>
</dbReference>
<feature type="site" description="Interaction with galactose moiety of substrate glycoprotein" evidence="22">
    <location>
        <position position="370"/>
    </location>
</feature>
<dbReference type="GeneTree" id="ENSGT00940000157165"/>
<comment type="catalytic activity">
    <reaction evidence="18 24">
        <text>3-O-(beta-D-galactosyl-(1-&gt;3)-beta-D-galactosyl-(1-&gt;4)-beta-D-xylosyl)-L-seryl-[protein] + UDP-alpha-D-glucuronate = 3-O-(beta-D-GlcA-(1-&gt;3)-beta-D-Gal-(1-&gt;3)-beta-D-Gal-(1-&gt;4)-beta-D-Xyl)-L-seryl-[protein] + UDP + H(+)</text>
        <dbReference type="Rhea" id="RHEA:24168"/>
        <dbReference type="Rhea" id="RHEA-COMP:12571"/>
        <dbReference type="Rhea" id="RHEA-COMP:12573"/>
        <dbReference type="ChEBI" id="CHEBI:15378"/>
        <dbReference type="ChEBI" id="CHEBI:58052"/>
        <dbReference type="ChEBI" id="CHEBI:58223"/>
        <dbReference type="ChEBI" id="CHEBI:132090"/>
        <dbReference type="ChEBI" id="CHEBI:132093"/>
        <dbReference type="EC" id="2.4.1.135"/>
    </reaction>
</comment>
<dbReference type="GO" id="GO:0005576">
    <property type="term" value="C:extracellular region"/>
    <property type="evidence" value="ECO:0007669"/>
    <property type="project" value="UniProtKB-SubCell"/>
</dbReference>
<dbReference type="InterPro" id="IPR029044">
    <property type="entry name" value="Nucleotide-diphossugar_trans"/>
</dbReference>
<evidence type="ECO:0000256" key="11">
    <source>
        <dbReference type="ARBA" id="ARBA00022989"/>
    </source>
</evidence>
<keyword evidence="10 24" id="KW-0735">Signal-anchor</keyword>
<keyword evidence="11" id="KW-1133">Transmembrane helix</keyword>
<reference evidence="25 26" key="1">
    <citation type="journal article" date="2010" name="PLoS Biol.">
        <title>Multi-platform next-generation sequencing of the domestic turkey (Meleagris gallopavo): genome assembly and analysis.</title>
        <authorList>
            <person name="Dalloul R.A."/>
            <person name="Long J.A."/>
            <person name="Zimin A.V."/>
            <person name="Aslam L."/>
            <person name="Beal K."/>
            <person name="Blomberg L.A."/>
            <person name="Bouffard P."/>
            <person name="Burt D.W."/>
            <person name="Crasta O."/>
            <person name="Crooijmans R.P."/>
            <person name="Cooper K."/>
            <person name="Coulombe R.A."/>
            <person name="De S."/>
            <person name="Delany M.E."/>
            <person name="Dodgson J.B."/>
            <person name="Dong J.J."/>
            <person name="Evans C."/>
            <person name="Frederickson K.M."/>
            <person name="Flicek P."/>
            <person name="Florea L."/>
            <person name="Folkerts O."/>
            <person name="Groenen M.A."/>
            <person name="Harkins T.T."/>
            <person name="Herrero J."/>
            <person name="Hoffmann S."/>
            <person name="Megens H.J."/>
            <person name="Jiang A."/>
            <person name="de Jong P."/>
            <person name="Kaiser P."/>
            <person name="Kim H."/>
            <person name="Kim K.W."/>
            <person name="Kim S."/>
            <person name="Langenberger D."/>
            <person name="Lee M.K."/>
            <person name="Lee T."/>
            <person name="Mane S."/>
            <person name="Marcais G."/>
            <person name="Marz M."/>
            <person name="McElroy A.P."/>
            <person name="Modise T."/>
            <person name="Nefedov M."/>
            <person name="Notredame C."/>
            <person name="Paton I.R."/>
            <person name="Payne W.S."/>
            <person name="Pertea G."/>
            <person name="Prickett D."/>
            <person name="Puiu D."/>
            <person name="Qioa D."/>
            <person name="Raineri E."/>
            <person name="Ruffier M."/>
            <person name="Salzberg S.L."/>
            <person name="Schatz M.C."/>
            <person name="Scheuring C."/>
            <person name="Schmidt C.J."/>
            <person name="Schroeder S."/>
            <person name="Searle S.M."/>
            <person name="Smith E.J."/>
            <person name="Smith J."/>
            <person name="Sonstegard T.S."/>
            <person name="Stadler P.F."/>
            <person name="Tafer H."/>
            <person name="Tu Z.J."/>
            <person name="Van Tassell C.P."/>
            <person name="Vilella A.J."/>
            <person name="Williams K.P."/>
            <person name="Yorke J.A."/>
            <person name="Zhang L."/>
            <person name="Zhang H.B."/>
            <person name="Zhang X."/>
            <person name="Zhang Y."/>
            <person name="Reed K.M."/>
        </authorList>
    </citation>
    <scope>NUCLEOTIDE SEQUENCE [LARGE SCALE GENOMIC DNA]</scope>
</reference>
<dbReference type="PANTHER" id="PTHR10896:SF21">
    <property type="entry name" value="GALACTOSYLGALACTOSYLXYLOSYLPROTEIN 3-BETA-GLUCURONOSYLTRANSFERASE 1"/>
    <property type="match status" value="1"/>
</dbReference>
<evidence type="ECO:0000256" key="3">
    <source>
        <dbReference type="ARBA" id="ARBA00004613"/>
    </source>
</evidence>
<evidence type="ECO:0000256" key="22">
    <source>
        <dbReference type="PIRSR" id="PIRSR605027-4"/>
    </source>
</evidence>
<sequence length="383" mass="43845">MPKRRDILAIVLIVLPWTLLITVWHQSTIAPLLAVHKGERNQTGPCQVCASLPRPHLSHFISPWQPFPSQLPVHAHAEASPLLLQEQPCAFQGSLETSTSKPQDTLPTLGELFPTYIQIEWNRAQKAWTPRNTACRTGTLWRCRPVQKAELTRLANTLLHVPNLHWILVEDSQRRTPLITRLLRDTGLNYTHLNVETPRNYKLRGDMRDPRIPRGTMQRNLALRWLRETFNKNNSQPGIVYFADDDNTYSLELFEEMRSTRKVSVWPVAFVGGLRYESPKVNAAGKVYGWKTVFDPHRPFAIDMAGFAVNLRLILQRSQAYFKLRGVKGGYQESSLLRELVTLNDLEPKAANCTKILVWHTRTEKPVLVNEGKKGFTDPNVEI</sequence>
<feature type="active site" description="Proton donor/acceptor" evidence="19">
    <location>
        <position position="333"/>
    </location>
</feature>
<keyword evidence="13" id="KW-0472">Membrane</keyword>
<feature type="binding site" evidence="20">
    <location>
        <begin position="114"/>
        <end position="116"/>
    </location>
    <ligand>
        <name>UDP-alpha-D-glucuronate</name>
        <dbReference type="ChEBI" id="CHEBI:58052"/>
    </ligand>
</feature>
<feature type="binding site" evidence="20">
    <location>
        <begin position="360"/>
        <end position="362"/>
    </location>
    <ligand>
        <name>UDP-alpha-D-glucuronate</name>
        <dbReference type="ChEBI" id="CHEBI:58052"/>
    </ligand>
</feature>
<comment type="subunit">
    <text evidence="17">Homodimer. Interacts with SAR1A.</text>
</comment>
<evidence type="ECO:0000256" key="7">
    <source>
        <dbReference type="ARBA" id="ARBA00022679"/>
    </source>
</evidence>
<feature type="binding site" evidence="21">
    <location>
        <position position="246"/>
    </location>
    <ligand>
        <name>Mn(2+)</name>
        <dbReference type="ChEBI" id="CHEBI:29035"/>
    </ligand>
</feature>
<evidence type="ECO:0000256" key="20">
    <source>
        <dbReference type="PIRSR" id="PIRSR605027-2"/>
    </source>
</evidence>
<evidence type="ECO:0000256" key="12">
    <source>
        <dbReference type="ARBA" id="ARBA00023034"/>
    </source>
</evidence>
<comment type="pathway">
    <text evidence="24">Protein modification; protein glycosylation.</text>
</comment>
<comment type="cofactor">
    <cofactor evidence="1 21 24">
        <name>Mn(2+)</name>
        <dbReference type="ChEBI" id="CHEBI:29035"/>
    </cofactor>
</comment>
<evidence type="ECO:0000256" key="8">
    <source>
        <dbReference type="ARBA" id="ARBA00022692"/>
    </source>
</evidence>
<dbReference type="Bgee" id="ENSMGAG00000001706">
    <property type="expression patterns" value="Expressed in brain and 9 other cell types or tissues"/>
</dbReference>
<feature type="binding site" evidence="20">
    <location>
        <position position="171"/>
    </location>
    <ligand>
        <name>UDP-alpha-D-glucuronate</name>
        <dbReference type="ChEBI" id="CHEBI:58052"/>
    </ligand>
</feature>
<dbReference type="Gene3D" id="3.90.550.10">
    <property type="entry name" value="Spore Coat Polysaccharide Biosynthesis Protein SpsA, Chain A"/>
    <property type="match status" value="1"/>
</dbReference>
<evidence type="ECO:0000256" key="21">
    <source>
        <dbReference type="PIRSR" id="PIRSR605027-3"/>
    </source>
</evidence>
<evidence type="ECO:0000256" key="13">
    <source>
        <dbReference type="ARBA" id="ARBA00023136"/>
    </source>
</evidence>
<dbReference type="GO" id="GO:0046872">
    <property type="term" value="F:metal ion binding"/>
    <property type="evidence" value="ECO:0007669"/>
    <property type="project" value="UniProtKB-KW"/>
</dbReference>
<dbReference type="CDD" id="cd00218">
    <property type="entry name" value="GlcAT-I"/>
    <property type="match status" value="1"/>
</dbReference>
<feature type="binding site" evidence="20">
    <location>
        <position position="214"/>
    </location>
    <ligand>
        <name>UDP-alpha-D-glucuronate</name>
        <dbReference type="ChEBI" id="CHEBI:58052"/>
    </ligand>
</feature>
<accession>G1MSE0</accession>
<keyword evidence="14 23" id="KW-0325">Glycoprotein</keyword>
<organism evidence="25 26">
    <name type="scientific">Meleagris gallopavo</name>
    <name type="common">Wild turkey</name>
    <dbReference type="NCBI Taxonomy" id="9103"/>
    <lineage>
        <taxon>Eukaryota</taxon>
        <taxon>Metazoa</taxon>
        <taxon>Chordata</taxon>
        <taxon>Craniata</taxon>
        <taxon>Vertebrata</taxon>
        <taxon>Euteleostomi</taxon>
        <taxon>Archelosauria</taxon>
        <taxon>Archosauria</taxon>
        <taxon>Dinosauria</taxon>
        <taxon>Saurischia</taxon>
        <taxon>Theropoda</taxon>
        <taxon>Coelurosauria</taxon>
        <taxon>Aves</taxon>
        <taxon>Neognathae</taxon>
        <taxon>Galloanserae</taxon>
        <taxon>Galliformes</taxon>
        <taxon>Phasianidae</taxon>
        <taxon>Meleagridinae</taxon>
        <taxon>Meleagris</taxon>
    </lineage>
</organism>
<evidence type="ECO:0000256" key="17">
    <source>
        <dbReference type="ARBA" id="ARBA00046670"/>
    </source>
</evidence>
<evidence type="ECO:0000256" key="16">
    <source>
        <dbReference type="ARBA" id="ARBA00037242"/>
    </source>
</evidence>
<dbReference type="EC" id="2.4.1.135" evidence="24"/>
<keyword evidence="26" id="KW-1185">Reference proteome</keyword>
<feature type="glycosylation site" description="N-linked (GlcNAc...) asparagine" evidence="23">
    <location>
        <position position="352"/>
    </location>
</feature>
<evidence type="ECO:0000256" key="1">
    <source>
        <dbReference type="ARBA" id="ARBA00001936"/>
    </source>
</evidence>
<keyword evidence="9 21" id="KW-0479">Metal-binding</keyword>
<evidence type="ECO:0000256" key="14">
    <source>
        <dbReference type="ARBA" id="ARBA00023180"/>
    </source>
</evidence>
<evidence type="ECO:0000256" key="15">
    <source>
        <dbReference type="ARBA" id="ARBA00023211"/>
    </source>
</evidence>
<dbReference type="GO" id="GO:0008542">
    <property type="term" value="P:visual learning"/>
    <property type="evidence" value="ECO:0007669"/>
    <property type="project" value="Ensembl"/>
</dbReference>
<dbReference type="AlphaFoldDB" id="G1MSE0"/>
<evidence type="ECO:0000256" key="9">
    <source>
        <dbReference type="ARBA" id="ARBA00022723"/>
    </source>
</evidence>
<evidence type="ECO:0000256" key="5">
    <source>
        <dbReference type="ARBA" id="ARBA00022525"/>
    </source>
</evidence>
<name>G1MSE0_MELGA</name>
<evidence type="ECO:0000313" key="26">
    <source>
        <dbReference type="Proteomes" id="UP000001645"/>
    </source>
</evidence>
<evidence type="ECO:0000256" key="4">
    <source>
        <dbReference type="ARBA" id="ARBA00007706"/>
    </source>
</evidence>
<dbReference type="GO" id="GO:0050650">
    <property type="term" value="P:chondroitin sulfate proteoglycan biosynthetic process"/>
    <property type="evidence" value="ECO:0007669"/>
    <property type="project" value="TreeGrafter"/>
</dbReference>
<dbReference type="OrthoDB" id="18585at2759"/>
<keyword evidence="6" id="KW-0597">Phosphoprotein</keyword>
<feature type="binding site" evidence="20">
    <location>
        <begin position="244"/>
        <end position="246"/>
    </location>
    <ligand>
        <name>UDP-alpha-D-glucuronate</name>
        <dbReference type="ChEBI" id="CHEBI:58052"/>
    </ligand>
</feature>
<proteinExistence type="inferred from homology"/>
<evidence type="ECO:0000256" key="19">
    <source>
        <dbReference type="PIRSR" id="PIRSR605027-1"/>
    </source>
</evidence>
<evidence type="ECO:0000313" key="25">
    <source>
        <dbReference type="Ensembl" id="ENSMGAP00000001218.2"/>
    </source>
</evidence>
<dbReference type="GO" id="GO:0005975">
    <property type="term" value="P:carbohydrate metabolic process"/>
    <property type="evidence" value="ECO:0007669"/>
    <property type="project" value="TreeGrafter"/>
</dbReference>
<keyword evidence="8" id="KW-0812">Transmembrane</keyword>
<dbReference type="Proteomes" id="UP000001645">
    <property type="component" value="Chromosome 26"/>
</dbReference>
<reference evidence="25" key="3">
    <citation type="submission" date="2025-09" db="UniProtKB">
        <authorList>
            <consortium name="Ensembl"/>
        </authorList>
    </citation>
    <scope>IDENTIFICATION</scope>
</reference>
<protein>
    <recommendedName>
        <fullName evidence="24">Galactosylgalactosylxylosylprotein 3-beta-glucuronosyltransferase</fullName>
        <ecNumber evidence="24">2.4.1.135</ecNumber>
    </recommendedName>
</protein>
<keyword evidence="12 24" id="KW-0333">Golgi apparatus</keyword>
<dbReference type="GO" id="GO:0000139">
    <property type="term" value="C:Golgi membrane"/>
    <property type="evidence" value="ECO:0007669"/>
    <property type="project" value="UniProtKB-SubCell"/>
</dbReference>
<evidence type="ECO:0000256" key="2">
    <source>
        <dbReference type="ARBA" id="ARBA00004323"/>
    </source>
</evidence>
<dbReference type="InterPro" id="IPR005027">
    <property type="entry name" value="Glyco_trans_43"/>
</dbReference>
<reference evidence="25" key="2">
    <citation type="submission" date="2025-08" db="UniProtKB">
        <authorList>
            <consortium name="Ensembl"/>
        </authorList>
    </citation>
    <scope>IDENTIFICATION</scope>
</reference>
<keyword evidence="5" id="KW-0964">Secreted</keyword>
<evidence type="ECO:0000256" key="6">
    <source>
        <dbReference type="ARBA" id="ARBA00022553"/>
    </source>
</evidence>
<dbReference type="Ensembl" id="ENSMGAT00000001870.2">
    <property type="protein sequence ID" value="ENSMGAP00000001218.2"/>
    <property type="gene ID" value="ENSMGAG00000001706.3"/>
</dbReference>
<evidence type="ECO:0000256" key="23">
    <source>
        <dbReference type="PIRSR" id="PIRSR605027-6"/>
    </source>
</evidence>
<comment type="function">
    <text evidence="16">Involved in the biosynthesis of L2/HNK-1 carbohydrate epitope on glycoproteins. Can also play a role in glycosaminoglycan biosynthesis. Substrates include asialo-orosomucoid (ASOR), asialo-fetuin, and asialo-neural cell adhesion molecule. Requires sphingomyelin for activity: stearoyl-sphingomyelin was the most effective, followed by palmitoyl-sphingomyelin and lignoceroyl-sphingomyelin. Activity was demonstrated only for sphingomyelin with a saturated fatty acid and not for that with an unsaturated fatty acid, regardless of the length of the acyl group.</text>
</comment>
<dbReference type="UniPathway" id="UPA00378"/>
<keyword evidence="15 21" id="KW-0464">Manganese</keyword>